<keyword evidence="2" id="KW-1185">Reference proteome</keyword>
<proteinExistence type="predicted"/>
<organism evidence="1 2">
    <name type="scientific">Pyrinomonas methylaliphatogenes</name>
    <dbReference type="NCBI Taxonomy" id="454194"/>
    <lineage>
        <taxon>Bacteria</taxon>
        <taxon>Pseudomonadati</taxon>
        <taxon>Acidobacteriota</taxon>
        <taxon>Blastocatellia</taxon>
        <taxon>Blastocatellales</taxon>
        <taxon>Pyrinomonadaceae</taxon>
        <taxon>Pyrinomonas</taxon>
    </lineage>
</organism>
<evidence type="ECO:0000313" key="2">
    <source>
        <dbReference type="Proteomes" id="UP000031518"/>
    </source>
</evidence>
<gene>
    <name evidence="1" type="ORF">PYK22_01389</name>
</gene>
<dbReference type="EMBL" id="CBXV010000004">
    <property type="protein sequence ID" value="CDM65390.1"/>
    <property type="molecule type" value="Genomic_DNA"/>
</dbReference>
<sequence length="74" mass="8563">MLKLADLKFNLWRAMNRRWVVGLRDESSELAINGGGRGVTIVARYDEQVWGVCLLRLRWFILAEQTKSEQKRGG</sequence>
<dbReference type="Proteomes" id="UP000031518">
    <property type="component" value="Unassembled WGS sequence"/>
</dbReference>
<reference evidence="1 2" key="2">
    <citation type="submission" date="2015-01" db="EMBL/GenBank/DDBJ databases">
        <title>Complete genome sequence of Pyrinomonas methylaliphatogenes type strain K22T.</title>
        <authorList>
            <person name="Lee K.C.Y."/>
            <person name="Power J.F."/>
            <person name="Dunfield P.F."/>
            <person name="Morgan X.C."/>
            <person name="Huttenhower C."/>
            <person name="Stott M.B."/>
        </authorList>
    </citation>
    <scope>NUCLEOTIDE SEQUENCE [LARGE SCALE GENOMIC DNA]</scope>
    <source>
        <strain evidence="1 2">K22</strain>
    </source>
</reference>
<evidence type="ECO:0000313" key="1">
    <source>
        <dbReference type="EMBL" id="CDM65390.1"/>
    </source>
</evidence>
<protein>
    <submittedName>
        <fullName evidence="1">Uncharacterized protein</fullName>
    </submittedName>
</protein>
<accession>A0A0B6WZ00</accession>
<dbReference type="AlphaFoldDB" id="A0A0B6WZ00"/>
<dbReference type="STRING" id="454194.PYK22_01389"/>
<reference evidence="1 2" key="1">
    <citation type="submission" date="2013-12" db="EMBL/GenBank/DDBJ databases">
        <authorList>
            <person name="Stott M."/>
        </authorList>
    </citation>
    <scope>NUCLEOTIDE SEQUENCE [LARGE SCALE GENOMIC DNA]</scope>
    <source>
        <strain evidence="1 2">K22</strain>
    </source>
</reference>
<name>A0A0B6WZ00_9BACT</name>